<dbReference type="PANTHER" id="PTHR47424:SF2">
    <property type="entry name" value="TRANSCRIPTION FACTOR DOMAIN-CONTAINING PROTEIN-RELATED"/>
    <property type="match status" value="1"/>
</dbReference>
<feature type="region of interest" description="Disordered" evidence="6">
    <location>
        <begin position="132"/>
        <end position="154"/>
    </location>
</feature>
<dbReference type="CDD" id="cd00067">
    <property type="entry name" value="GAL4"/>
    <property type="match status" value="1"/>
</dbReference>
<name>A0A0D2CNV7_9EURO</name>
<evidence type="ECO:0000256" key="5">
    <source>
        <dbReference type="ARBA" id="ARBA00023242"/>
    </source>
</evidence>
<keyword evidence="1" id="KW-0479">Metal-binding</keyword>
<feature type="region of interest" description="Disordered" evidence="6">
    <location>
        <begin position="85"/>
        <end position="119"/>
    </location>
</feature>
<evidence type="ECO:0000256" key="3">
    <source>
        <dbReference type="ARBA" id="ARBA00023125"/>
    </source>
</evidence>
<dbReference type="SMART" id="SM00066">
    <property type="entry name" value="GAL4"/>
    <property type="match status" value="1"/>
</dbReference>
<dbReference type="Gene3D" id="4.10.240.10">
    <property type="entry name" value="Zn(2)-C6 fungal-type DNA-binding domain"/>
    <property type="match status" value="1"/>
</dbReference>
<gene>
    <name evidence="8" type="ORF">PV07_08420</name>
</gene>
<keyword evidence="5" id="KW-0539">Nucleus</keyword>
<dbReference type="VEuPathDB" id="FungiDB:PV07_08420"/>
<dbReference type="GO" id="GO:0006351">
    <property type="term" value="P:DNA-templated transcription"/>
    <property type="evidence" value="ECO:0007669"/>
    <property type="project" value="InterPro"/>
</dbReference>
<evidence type="ECO:0000256" key="4">
    <source>
        <dbReference type="ARBA" id="ARBA00023163"/>
    </source>
</evidence>
<dbReference type="GeneID" id="27347614"/>
<dbReference type="InterPro" id="IPR051127">
    <property type="entry name" value="Fungal_SecMet_Regulators"/>
</dbReference>
<protein>
    <recommendedName>
        <fullName evidence="7">Zn(2)-C6 fungal-type domain-containing protein</fullName>
    </recommendedName>
</protein>
<feature type="compositionally biased region" description="Polar residues" evidence="6">
    <location>
        <begin position="616"/>
        <end position="626"/>
    </location>
</feature>
<feature type="domain" description="Zn(2)-C6 fungal-type" evidence="7">
    <location>
        <begin position="15"/>
        <end position="47"/>
    </location>
</feature>
<dbReference type="SMART" id="SM00906">
    <property type="entry name" value="Fungal_trans"/>
    <property type="match status" value="1"/>
</dbReference>
<dbReference type="GO" id="GO:0008270">
    <property type="term" value="F:zinc ion binding"/>
    <property type="evidence" value="ECO:0007669"/>
    <property type="project" value="InterPro"/>
</dbReference>
<keyword evidence="9" id="KW-1185">Reference proteome</keyword>
<dbReference type="InterPro" id="IPR036864">
    <property type="entry name" value="Zn2-C6_fun-type_DNA-bd_sf"/>
</dbReference>
<dbReference type="RefSeq" id="XP_016245440.1">
    <property type="nucleotide sequence ID" value="XM_016395584.1"/>
</dbReference>
<evidence type="ECO:0000259" key="7">
    <source>
        <dbReference type="PROSITE" id="PS50048"/>
    </source>
</evidence>
<reference evidence="8 9" key="1">
    <citation type="submission" date="2015-01" db="EMBL/GenBank/DDBJ databases">
        <title>The Genome Sequence of Cladophialophora immunda CBS83496.</title>
        <authorList>
            <consortium name="The Broad Institute Genomics Platform"/>
            <person name="Cuomo C."/>
            <person name="de Hoog S."/>
            <person name="Gorbushina A."/>
            <person name="Stielow B."/>
            <person name="Teixiera M."/>
            <person name="Abouelleil A."/>
            <person name="Chapman S.B."/>
            <person name="Priest M."/>
            <person name="Young S.K."/>
            <person name="Wortman J."/>
            <person name="Nusbaum C."/>
            <person name="Birren B."/>
        </authorList>
    </citation>
    <scope>NUCLEOTIDE SEQUENCE [LARGE SCALE GENOMIC DNA]</scope>
    <source>
        <strain evidence="8 9">CBS 83496</strain>
    </source>
</reference>
<feature type="region of interest" description="Disordered" evidence="6">
    <location>
        <begin position="578"/>
        <end position="626"/>
    </location>
</feature>
<evidence type="ECO:0000256" key="1">
    <source>
        <dbReference type="ARBA" id="ARBA00022723"/>
    </source>
</evidence>
<evidence type="ECO:0000256" key="2">
    <source>
        <dbReference type="ARBA" id="ARBA00023015"/>
    </source>
</evidence>
<dbReference type="PANTHER" id="PTHR47424">
    <property type="entry name" value="REGULATORY PROTEIN GAL4"/>
    <property type="match status" value="1"/>
</dbReference>
<keyword evidence="2" id="KW-0805">Transcription regulation</keyword>
<dbReference type="InterPro" id="IPR001138">
    <property type="entry name" value="Zn2Cys6_DnaBD"/>
</dbReference>
<evidence type="ECO:0000313" key="8">
    <source>
        <dbReference type="EMBL" id="KIW25224.1"/>
    </source>
</evidence>
<keyword evidence="3" id="KW-0238">DNA-binding</keyword>
<dbReference type="Proteomes" id="UP000054466">
    <property type="component" value="Unassembled WGS sequence"/>
</dbReference>
<dbReference type="GO" id="GO:0005634">
    <property type="term" value="C:nucleus"/>
    <property type="evidence" value="ECO:0007669"/>
    <property type="project" value="TreeGrafter"/>
</dbReference>
<accession>A0A0D2CNV7</accession>
<dbReference type="Pfam" id="PF04082">
    <property type="entry name" value="Fungal_trans"/>
    <property type="match status" value="1"/>
</dbReference>
<dbReference type="EMBL" id="KN847044">
    <property type="protein sequence ID" value="KIW25224.1"/>
    <property type="molecule type" value="Genomic_DNA"/>
</dbReference>
<organism evidence="8 9">
    <name type="scientific">Cladophialophora immunda</name>
    <dbReference type="NCBI Taxonomy" id="569365"/>
    <lineage>
        <taxon>Eukaryota</taxon>
        <taxon>Fungi</taxon>
        <taxon>Dikarya</taxon>
        <taxon>Ascomycota</taxon>
        <taxon>Pezizomycotina</taxon>
        <taxon>Eurotiomycetes</taxon>
        <taxon>Chaetothyriomycetidae</taxon>
        <taxon>Chaetothyriales</taxon>
        <taxon>Herpotrichiellaceae</taxon>
        <taxon>Cladophialophora</taxon>
    </lineage>
</organism>
<dbReference type="GO" id="GO:0000981">
    <property type="term" value="F:DNA-binding transcription factor activity, RNA polymerase II-specific"/>
    <property type="evidence" value="ECO:0007669"/>
    <property type="project" value="InterPro"/>
</dbReference>
<keyword evidence="4" id="KW-0804">Transcription</keyword>
<dbReference type="OrthoDB" id="2283488at2759"/>
<evidence type="ECO:0000313" key="9">
    <source>
        <dbReference type="Proteomes" id="UP000054466"/>
    </source>
</evidence>
<dbReference type="InterPro" id="IPR007219">
    <property type="entry name" value="XnlR_reg_dom"/>
</dbReference>
<dbReference type="GO" id="GO:0000435">
    <property type="term" value="P:positive regulation of transcription from RNA polymerase II promoter by galactose"/>
    <property type="evidence" value="ECO:0007669"/>
    <property type="project" value="TreeGrafter"/>
</dbReference>
<evidence type="ECO:0000256" key="6">
    <source>
        <dbReference type="SAM" id="MobiDB-lite"/>
    </source>
</evidence>
<dbReference type="AlphaFoldDB" id="A0A0D2CNV7"/>
<dbReference type="HOGENOM" id="CLU_008599_2_4_1"/>
<proteinExistence type="predicted"/>
<dbReference type="GO" id="GO:0000978">
    <property type="term" value="F:RNA polymerase II cis-regulatory region sequence-specific DNA binding"/>
    <property type="evidence" value="ECO:0007669"/>
    <property type="project" value="TreeGrafter"/>
</dbReference>
<dbReference type="CDD" id="cd12148">
    <property type="entry name" value="fungal_TF_MHR"/>
    <property type="match status" value="1"/>
</dbReference>
<sequence length="736" mass="81078">MNRNRRGAPRLSDRACTECQRRKTRCALGVEGAPCVYCAKTGKECVIAGPPPRTSLTRKNLQAAEIRCRRLEAILRRVRPDIRLEDELGRSDDDLESPTPPSPPAAPDTTDSTLNPGKAPLASELEWHEISHFGDDDDQNHPDNGPSKDGMMSLDSSGYLGITAGSSLLKSISSFLPPVSPNSAGPPTQTCKSVDSTARSQDFFFSARMARGLAQDLLIEAYFVAYNSSYPIVHERTFRQQHSQKHRIPSQSPWHIVSFMVLAIGEWVSGYCTDEPSLYYEAGRARLRTEILESGNTMTVQALLLLGNYLQKRDRPNTGYNFIGIAYRVALGLGLHREILPDKSKRSLAQQHRRALFWTLYCFDSGFSLTTGRPITVADIFIDAEKPKNIVDADCDASSTLPREVDHPTVYSALNAQARLAVIANGAYCEILCGRRNPEPHSSAIAEERKLQHWRDSLPAYFRTPNVPTWFLGPRQIVLWKEANLRILILMAKQRRYDDLQHRVELAAELQRVAAEAIVDIATFCQRHPEAVHTGLSWTIPACDVALAKAAGCLENLGGSNKAAVRTLQILDRLRNTLQGTSAPPPTSAAHETAPTSSRSMLPSSSIQAGVRDDSSSPNFSHSRSAMSDGNPFSALNAPLVASNVSPDGTIAANFVDENWVATVDPSLHFFLDHVDGIDCWFQGMHGFPGTLEQDEFSYTTSSVSTIRSAMPAQIPWSNSGNVFDESELFIQNNFG</sequence>
<dbReference type="PROSITE" id="PS50048">
    <property type="entry name" value="ZN2_CY6_FUNGAL_2"/>
    <property type="match status" value="1"/>
</dbReference>
<feature type="compositionally biased region" description="Low complexity" evidence="6">
    <location>
        <begin position="597"/>
        <end position="606"/>
    </location>
</feature>
<dbReference type="Pfam" id="PF00172">
    <property type="entry name" value="Zn_clus"/>
    <property type="match status" value="1"/>
</dbReference>
<dbReference type="SUPFAM" id="SSF57701">
    <property type="entry name" value="Zn2/Cys6 DNA-binding domain"/>
    <property type="match status" value="1"/>
</dbReference>